<keyword evidence="3" id="KW-0804">Transcription</keyword>
<evidence type="ECO:0000313" key="5">
    <source>
        <dbReference type="EMBL" id="MBB6098502.1"/>
    </source>
</evidence>
<dbReference type="InterPro" id="IPR036388">
    <property type="entry name" value="WH-like_DNA-bd_sf"/>
</dbReference>
<feature type="domain" description="HTH hxlR-type" evidence="4">
    <location>
        <begin position="8"/>
        <end position="106"/>
    </location>
</feature>
<dbReference type="Pfam" id="PF01638">
    <property type="entry name" value="HxlR"/>
    <property type="match status" value="1"/>
</dbReference>
<dbReference type="Gene3D" id="1.10.10.10">
    <property type="entry name" value="Winged helix-like DNA-binding domain superfamily/Winged helix DNA-binding domain"/>
    <property type="match status" value="1"/>
</dbReference>
<dbReference type="AlphaFoldDB" id="A0A841I399"/>
<dbReference type="InterPro" id="IPR011991">
    <property type="entry name" value="ArsR-like_HTH"/>
</dbReference>
<dbReference type="InterPro" id="IPR002577">
    <property type="entry name" value="HTH_HxlR"/>
</dbReference>
<reference evidence="5 6" key="1">
    <citation type="submission" date="2020-08" db="EMBL/GenBank/DDBJ databases">
        <title>Genomic Encyclopedia of Type Strains, Phase IV (KMG-IV): sequencing the most valuable type-strain genomes for metagenomic binning, comparative biology and taxonomic classification.</title>
        <authorList>
            <person name="Goeker M."/>
        </authorList>
    </citation>
    <scope>NUCLEOTIDE SEQUENCE [LARGE SCALE GENOMIC DNA]</scope>
    <source>
        <strain evidence="5 6">DSM 21458</strain>
    </source>
</reference>
<dbReference type="PANTHER" id="PTHR33204:SF37">
    <property type="entry name" value="HTH-TYPE TRANSCRIPTIONAL REGULATOR YODB"/>
    <property type="match status" value="1"/>
</dbReference>
<accession>A0A841I399</accession>
<dbReference type="PROSITE" id="PS51118">
    <property type="entry name" value="HTH_HXLR"/>
    <property type="match status" value="1"/>
</dbReference>
<comment type="caution">
    <text evidence="5">The sequence shown here is derived from an EMBL/GenBank/DDBJ whole genome shotgun (WGS) entry which is preliminary data.</text>
</comment>
<sequence>MDGEATFCPVYRAIDVLQEKWTLHIVRALLAGPRGFNELSRTVGGCNPATLSQRLAYLESLGIVEKTVVSTMPPRSSYCLSAAGVELQGVINAVENWARSHLESCPQKA</sequence>
<proteinExistence type="predicted"/>
<keyword evidence="2 5" id="KW-0238">DNA-binding</keyword>
<keyword evidence="1" id="KW-0805">Transcription regulation</keyword>
<gene>
    <name evidence="5" type="ORF">HNR42_001936</name>
</gene>
<dbReference type="SUPFAM" id="SSF46785">
    <property type="entry name" value="Winged helix' DNA-binding domain"/>
    <property type="match status" value="1"/>
</dbReference>
<evidence type="ECO:0000313" key="6">
    <source>
        <dbReference type="Proteomes" id="UP000569951"/>
    </source>
</evidence>
<evidence type="ECO:0000259" key="4">
    <source>
        <dbReference type="PROSITE" id="PS51118"/>
    </source>
</evidence>
<evidence type="ECO:0000256" key="2">
    <source>
        <dbReference type="ARBA" id="ARBA00023125"/>
    </source>
</evidence>
<dbReference type="Proteomes" id="UP000569951">
    <property type="component" value="Unassembled WGS sequence"/>
</dbReference>
<evidence type="ECO:0000256" key="1">
    <source>
        <dbReference type="ARBA" id="ARBA00023015"/>
    </source>
</evidence>
<dbReference type="CDD" id="cd00090">
    <property type="entry name" value="HTH_ARSR"/>
    <property type="match status" value="1"/>
</dbReference>
<dbReference type="PANTHER" id="PTHR33204">
    <property type="entry name" value="TRANSCRIPTIONAL REGULATOR, MARR FAMILY"/>
    <property type="match status" value="1"/>
</dbReference>
<protein>
    <submittedName>
        <fullName evidence="5">DNA-binding HxlR family transcriptional regulator</fullName>
    </submittedName>
</protein>
<dbReference type="GO" id="GO:0003677">
    <property type="term" value="F:DNA binding"/>
    <property type="evidence" value="ECO:0007669"/>
    <property type="project" value="UniProtKB-KW"/>
</dbReference>
<evidence type="ECO:0000256" key="3">
    <source>
        <dbReference type="ARBA" id="ARBA00023163"/>
    </source>
</evidence>
<organism evidence="5 6">
    <name type="scientific">Deinobacterium chartae</name>
    <dbReference type="NCBI Taxonomy" id="521158"/>
    <lineage>
        <taxon>Bacteria</taxon>
        <taxon>Thermotogati</taxon>
        <taxon>Deinococcota</taxon>
        <taxon>Deinococci</taxon>
        <taxon>Deinococcales</taxon>
        <taxon>Deinococcaceae</taxon>
        <taxon>Deinobacterium</taxon>
    </lineage>
</organism>
<dbReference type="RefSeq" id="WP_183986977.1">
    <property type="nucleotide sequence ID" value="NZ_JACHHG010000006.1"/>
</dbReference>
<dbReference type="EMBL" id="JACHHG010000006">
    <property type="protein sequence ID" value="MBB6098502.1"/>
    <property type="molecule type" value="Genomic_DNA"/>
</dbReference>
<name>A0A841I399_9DEIO</name>
<dbReference type="InterPro" id="IPR036390">
    <property type="entry name" value="WH_DNA-bd_sf"/>
</dbReference>
<keyword evidence="6" id="KW-1185">Reference proteome</keyword>